<name>W9S590_9ROSA</name>
<dbReference type="EMBL" id="KE345664">
    <property type="protein sequence ID" value="EXC10951.1"/>
    <property type="molecule type" value="Genomic_DNA"/>
</dbReference>
<feature type="region of interest" description="Disordered" evidence="1">
    <location>
        <begin position="93"/>
        <end position="124"/>
    </location>
</feature>
<organism evidence="2 3">
    <name type="scientific">Morus notabilis</name>
    <dbReference type="NCBI Taxonomy" id="981085"/>
    <lineage>
        <taxon>Eukaryota</taxon>
        <taxon>Viridiplantae</taxon>
        <taxon>Streptophyta</taxon>
        <taxon>Embryophyta</taxon>
        <taxon>Tracheophyta</taxon>
        <taxon>Spermatophyta</taxon>
        <taxon>Magnoliopsida</taxon>
        <taxon>eudicotyledons</taxon>
        <taxon>Gunneridae</taxon>
        <taxon>Pentapetalae</taxon>
        <taxon>rosids</taxon>
        <taxon>fabids</taxon>
        <taxon>Rosales</taxon>
        <taxon>Moraceae</taxon>
        <taxon>Moreae</taxon>
        <taxon>Morus</taxon>
    </lineage>
</organism>
<keyword evidence="3" id="KW-1185">Reference proteome</keyword>
<proteinExistence type="predicted"/>
<gene>
    <name evidence="2" type="ORF">L484_004850</name>
</gene>
<dbReference type="eggNOG" id="ENOG502RYTU">
    <property type="taxonomic scope" value="Eukaryota"/>
</dbReference>
<dbReference type="STRING" id="981085.W9S590"/>
<evidence type="ECO:0000256" key="1">
    <source>
        <dbReference type="SAM" id="MobiDB-lite"/>
    </source>
</evidence>
<dbReference type="AlphaFoldDB" id="W9S590"/>
<accession>W9S590</accession>
<evidence type="ECO:0000313" key="2">
    <source>
        <dbReference type="EMBL" id="EXC10951.1"/>
    </source>
</evidence>
<sequence length="165" mass="17754">MLKKSVPLRSDSLSGVFSAEKTTLSLHSEVNRRRGSGIRRALSESDVILSETQLSGGFRSFPARMPEEVFLPGGDRAASFANSCQEIEIPLEELGNSGGGFSKGDSGGDDDGFGNSGGGNNDQSKLGAFYEEMLKANPGDALLLRNYNKYLHEVSTDPFMQIVEK</sequence>
<reference evidence="3" key="1">
    <citation type="submission" date="2013-01" db="EMBL/GenBank/DDBJ databases">
        <title>Draft Genome Sequence of a Mulberry Tree, Morus notabilis C.K. Schneid.</title>
        <authorList>
            <person name="He N."/>
            <person name="Zhao S."/>
        </authorList>
    </citation>
    <scope>NUCLEOTIDE SEQUENCE</scope>
</reference>
<protein>
    <submittedName>
        <fullName evidence="2">Uncharacterized protein</fullName>
    </submittedName>
</protein>
<evidence type="ECO:0000313" key="3">
    <source>
        <dbReference type="Proteomes" id="UP000030645"/>
    </source>
</evidence>
<dbReference type="Proteomes" id="UP000030645">
    <property type="component" value="Unassembled WGS sequence"/>
</dbReference>